<dbReference type="Gene3D" id="1.20.120.1750">
    <property type="match status" value="1"/>
</dbReference>
<protein>
    <submittedName>
        <fullName evidence="1">Uncharacterized protein</fullName>
    </submittedName>
</protein>
<gene>
    <name evidence="1" type="ORF">EZS28_042790</name>
</gene>
<dbReference type="AlphaFoldDB" id="A0A5J4TUV9"/>
<name>A0A5J4TUV9_9EUKA</name>
<accession>A0A5J4TUV9</accession>
<comment type="caution">
    <text evidence="1">The sequence shown here is derived from an EMBL/GenBank/DDBJ whole genome shotgun (WGS) entry which is preliminary data.</text>
</comment>
<dbReference type="EMBL" id="SNRW01025204">
    <property type="protein sequence ID" value="KAA6361683.1"/>
    <property type="molecule type" value="Genomic_DNA"/>
</dbReference>
<dbReference type="Proteomes" id="UP000324800">
    <property type="component" value="Unassembled WGS sequence"/>
</dbReference>
<organism evidence="1 2">
    <name type="scientific">Streblomastix strix</name>
    <dbReference type="NCBI Taxonomy" id="222440"/>
    <lineage>
        <taxon>Eukaryota</taxon>
        <taxon>Metamonada</taxon>
        <taxon>Preaxostyla</taxon>
        <taxon>Oxymonadida</taxon>
        <taxon>Streblomastigidae</taxon>
        <taxon>Streblomastix</taxon>
    </lineage>
</organism>
<dbReference type="OrthoDB" id="10009520at2759"/>
<evidence type="ECO:0000313" key="1">
    <source>
        <dbReference type="EMBL" id="KAA6361683.1"/>
    </source>
</evidence>
<sequence>CFWNVERDNACLCIACKHCKTGPIQFCWICAQPWFPSHKDHYTCNTPPEQRRTQLEMASATVDTDYDRFYYERVDEQKVSLNFAKLKLEEAPEMIGQYKKIHNCTDSHSEFIHDCAQTLVRCRQYLLHSYILGYSVPYCIAKNTFQIQQGFLQGNAEWLLVLQEKEAEELDRNEILNYSASCQKYLDNLIEFFANDAQELLMAKIEQSDNVEQTDMIEEKEQKDKSQKE</sequence>
<proteinExistence type="predicted"/>
<evidence type="ECO:0000313" key="2">
    <source>
        <dbReference type="Proteomes" id="UP000324800"/>
    </source>
</evidence>
<feature type="non-terminal residue" evidence="1">
    <location>
        <position position="1"/>
    </location>
</feature>
<reference evidence="1 2" key="1">
    <citation type="submission" date="2019-03" db="EMBL/GenBank/DDBJ databases">
        <title>Single cell metagenomics reveals metabolic interactions within the superorganism composed of flagellate Streblomastix strix and complex community of Bacteroidetes bacteria on its surface.</title>
        <authorList>
            <person name="Treitli S.C."/>
            <person name="Kolisko M."/>
            <person name="Husnik F."/>
            <person name="Keeling P."/>
            <person name="Hampl V."/>
        </authorList>
    </citation>
    <scope>NUCLEOTIDE SEQUENCE [LARGE SCALE GENOMIC DNA]</scope>
    <source>
        <strain evidence="1">ST1C</strain>
    </source>
</reference>